<evidence type="ECO:0000313" key="3">
    <source>
        <dbReference type="Proteomes" id="UP000429232"/>
    </source>
</evidence>
<accession>A0A7T7JH38</accession>
<dbReference type="InterPro" id="IPR001173">
    <property type="entry name" value="Glyco_trans_2-like"/>
</dbReference>
<dbReference type="PANTHER" id="PTHR22916:SF3">
    <property type="entry name" value="UDP-GLCNAC:BETAGAL BETA-1,3-N-ACETYLGLUCOSAMINYLTRANSFERASE-LIKE PROTEIN 1"/>
    <property type="match status" value="1"/>
</dbReference>
<dbReference type="PANTHER" id="PTHR22916">
    <property type="entry name" value="GLYCOSYLTRANSFERASE"/>
    <property type="match status" value="1"/>
</dbReference>
<gene>
    <name evidence="2" type="ORF">GO620_001730</name>
</gene>
<organism evidence="2 3">
    <name type="scientific">Mucilaginibacter ginkgonis</name>
    <dbReference type="NCBI Taxonomy" id="2682091"/>
    <lineage>
        <taxon>Bacteria</taxon>
        <taxon>Pseudomonadati</taxon>
        <taxon>Bacteroidota</taxon>
        <taxon>Sphingobacteriia</taxon>
        <taxon>Sphingobacteriales</taxon>
        <taxon>Sphingobacteriaceae</taxon>
        <taxon>Mucilaginibacter</taxon>
    </lineage>
</organism>
<proteinExistence type="predicted"/>
<feature type="domain" description="Glycosyltransferase 2-like" evidence="1">
    <location>
        <begin position="13"/>
        <end position="145"/>
    </location>
</feature>
<keyword evidence="2" id="KW-0808">Transferase</keyword>
<reference evidence="2 3" key="1">
    <citation type="submission" date="2020-12" db="EMBL/GenBank/DDBJ databases">
        <title>HMF7856_wgs.fasta genome submission.</title>
        <authorList>
            <person name="Kang H."/>
            <person name="Kim H."/>
            <person name="Joh K."/>
        </authorList>
    </citation>
    <scope>NUCLEOTIDE SEQUENCE [LARGE SCALE GENOMIC DNA]</scope>
    <source>
        <strain evidence="2 3">HMF7856</strain>
    </source>
</reference>
<dbReference type="SUPFAM" id="SSF53448">
    <property type="entry name" value="Nucleotide-diphospho-sugar transferases"/>
    <property type="match status" value="1"/>
</dbReference>
<dbReference type="InterPro" id="IPR029044">
    <property type="entry name" value="Nucleotide-diphossugar_trans"/>
</dbReference>
<dbReference type="KEGG" id="mgik:GO620_001730"/>
<name>A0A7T7JH38_9SPHI</name>
<dbReference type="AlphaFoldDB" id="A0A7T7JH38"/>
<dbReference type="Proteomes" id="UP000429232">
    <property type="component" value="Chromosome"/>
</dbReference>
<evidence type="ECO:0000313" key="2">
    <source>
        <dbReference type="EMBL" id="QQL50198.1"/>
    </source>
</evidence>
<dbReference type="RefSeq" id="WP_198173472.1">
    <property type="nucleotide sequence ID" value="NZ_CP066775.1"/>
</dbReference>
<dbReference type="Gene3D" id="3.90.550.10">
    <property type="entry name" value="Spore Coat Polysaccharide Biosynthesis Protein SpsA, Chain A"/>
    <property type="match status" value="1"/>
</dbReference>
<dbReference type="GO" id="GO:0016758">
    <property type="term" value="F:hexosyltransferase activity"/>
    <property type="evidence" value="ECO:0007669"/>
    <property type="project" value="UniProtKB-ARBA"/>
</dbReference>
<protein>
    <submittedName>
        <fullName evidence="2">Glycosyltransferase family 2 protein</fullName>
    </submittedName>
</protein>
<dbReference type="EMBL" id="CP066775">
    <property type="protein sequence ID" value="QQL50198.1"/>
    <property type="molecule type" value="Genomic_DNA"/>
</dbReference>
<evidence type="ECO:0000259" key="1">
    <source>
        <dbReference type="Pfam" id="PF00535"/>
    </source>
</evidence>
<keyword evidence="3" id="KW-1185">Reference proteome</keyword>
<dbReference type="Pfam" id="PF00535">
    <property type="entry name" value="Glycos_transf_2"/>
    <property type="match status" value="1"/>
</dbReference>
<sequence length="319" mass="37136">MGLLNILEEPVVSVIMPVFNAEEYLPFSIKSVINQTFKNWELIVVDDGSTDNSSKIIAKFAQEDKRIVYIYQHNRKQAAARNHALDKAKGNFIAFLDADDYWFPEKLTRQLNLLNSSDADICYSGGDIIDAKGKFLTKYPTFFGKFSGLEMYKRMYKYNPIPIMAVVMKKSLVYKVGLQDETEEIHGCEDLDYWLRIAYTNARFLGIDEKLFLYRINPKGTSRGVLKMKMAECTALYKNLDYKQFDHYTRKGMQVHFLDLIRDIIPELAALRRYNEIPFYFRLLYQITGFSRYCIAALLYKFLPFKTNKGLGYFLNPGI</sequence>